<evidence type="ECO:0000313" key="3">
    <source>
        <dbReference type="Proteomes" id="UP000217083"/>
    </source>
</evidence>
<accession>A0A263BS77</accession>
<keyword evidence="1" id="KW-0812">Transmembrane</keyword>
<reference evidence="2 3" key="2">
    <citation type="submission" date="2017-09" db="EMBL/GenBank/DDBJ databases">
        <title>Bacillus patelloidae sp. nov., isolated from the intestinal tract of a marine limpet.</title>
        <authorList>
            <person name="Liu R."/>
            <person name="Dong C."/>
            <person name="Shao Z."/>
        </authorList>
    </citation>
    <scope>NUCLEOTIDE SEQUENCE [LARGE SCALE GENOMIC DNA]</scope>
    <source>
        <strain evidence="2 3">SA5d-4</strain>
    </source>
</reference>
<dbReference type="EMBL" id="NPIA01000006">
    <property type="protein sequence ID" value="OZM56432.1"/>
    <property type="molecule type" value="Genomic_DNA"/>
</dbReference>
<protein>
    <submittedName>
        <fullName evidence="2">Uncharacterized protein</fullName>
    </submittedName>
</protein>
<proteinExistence type="predicted"/>
<feature type="transmembrane region" description="Helical" evidence="1">
    <location>
        <begin position="166"/>
        <end position="184"/>
    </location>
</feature>
<name>A0A263BS77_9BACI</name>
<dbReference type="RefSeq" id="WP_094925393.1">
    <property type="nucleotide sequence ID" value="NZ_NPIA01000006.1"/>
</dbReference>
<feature type="transmembrane region" description="Helical" evidence="1">
    <location>
        <begin position="140"/>
        <end position="160"/>
    </location>
</feature>
<comment type="caution">
    <text evidence="2">The sequence shown here is derived from an EMBL/GenBank/DDBJ whole genome shotgun (WGS) entry which is preliminary data.</text>
</comment>
<feature type="transmembrane region" description="Helical" evidence="1">
    <location>
        <begin position="66"/>
        <end position="89"/>
    </location>
</feature>
<reference evidence="3" key="1">
    <citation type="submission" date="2017-08" db="EMBL/GenBank/DDBJ databases">
        <authorList>
            <person name="Huang Z."/>
        </authorList>
    </citation>
    <scope>NUCLEOTIDE SEQUENCE [LARGE SCALE GENOMIC DNA]</scope>
    <source>
        <strain evidence="3">SA5d-4</strain>
    </source>
</reference>
<dbReference type="Proteomes" id="UP000217083">
    <property type="component" value="Unassembled WGS sequence"/>
</dbReference>
<evidence type="ECO:0000256" key="1">
    <source>
        <dbReference type="SAM" id="Phobius"/>
    </source>
</evidence>
<gene>
    <name evidence="2" type="ORF">CIB95_11700</name>
</gene>
<dbReference type="AlphaFoldDB" id="A0A263BS77"/>
<organism evidence="2 3">
    <name type="scientific">Lottiidibacillus patelloidae</name>
    <dbReference type="NCBI Taxonomy" id="2670334"/>
    <lineage>
        <taxon>Bacteria</taxon>
        <taxon>Bacillati</taxon>
        <taxon>Bacillota</taxon>
        <taxon>Bacilli</taxon>
        <taxon>Bacillales</taxon>
        <taxon>Bacillaceae</taxon>
        <taxon>Lottiidibacillus</taxon>
    </lineage>
</organism>
<keyword evidence="1" id="KW-0472">Membrane</keyword>
<feature type="transmembrane region" description="Helical" evidence="1">
    <location>
        <begin position="21"/>
        <end position="46"/>
    </location>
</feature>
<keyword evidence="1" id="KW-1133">Transmembrane helix</keyword>
<evidence type="ECO:0000313" key="2">
    <source>
        <dbReference type="EMBL" id="OZM56432.1"/>
    </source>
</evidence>
<keyword evidence="3" id="KW-1185">Reference proteome</keyword>
<sequence>MFKLNLIKRNDKKADKKNTKILKVINFITNYRVLSFIFSVLSLYLISFTLPLAKVNIVEYMENARTLLLALGAGFFGLLGFIVAGFSLSSGKMPDTFKKQLNMYSLDMFRTKKHKDNLLNNYLIINKTYSDILNAFKNTIAIIIFNIISTFVSFIITLIPNEFNEVLFWLCISVIVTSFYLAIFNTMKLFKLGMTPLSIDLIFFEFEIRELIEHHYREFGEISLLLRERIKNNIKNGEEYLKRFDK</sequence>